<dbReference type="InterPro" id="IPR016454">
    <property type="entry name" value="Cysteine_dSase"/>
</dbReference>
<evidence type="ECO:0000256" key="7">
    <source>
        <dbReference type="ARBA" id="ARBA00022723"/>
    </source>
</evidence>
<name>Q0BYY4_HYPNA</name>
<dbReference type="EC" id="2.8.1.7" evidence="4"/>
<dbReference type="GO" id="GO:0046872">
    <property type="term" value="F:metal ion binding"/>
    <property type="evidence" value="ECO:0007669"/>
    <property type="project" value="UniProtKB-KW"/>
</dbReference>
<dbReference type="PANTHER" id="PTHR11601">
    <property type="entry name" value="CYSTEINE DESULFURYLASE FAMILY MEMBER"/>
    <property type="match status" value="1"/>
</dbReference>
<dbReference type="Pfam" id="PF00266">
    <property type="entry name" value="Aminotran_5"/>
    <property type="match status" value="1"/>
</dbReference>
<dbReference type="SUPFAM" id="SSF53383">
    <property type="entry name" value="PLP-dependent transferases"/>
    <property type="match status" value="1"/>
</dbReference>
<dbReference type="PANTHER" id="PTHR11601:SF34">
    <property type="entry name" value="CYSTEINE DESULFURASE"/>
    <property type="match status" value="1"/>
</dbReference>
<evidence type="ECO:0000256" key="5">
    <source>
        <dbReference type="ARBA" id="ARBA00013558"/>
    </source>
</evidence>
<keyword evidence="14" id="KW-0032">Aminotransferase</keyword>
<reference evidence="14 15" key="1">
    <citation type="journal article" date="2006" name="J. Bacteriol.">
        <title>Comparative genomic evidence for a close relationship between the dimorphic prosthecate bacteria Hyphomonas neptunium and Caulobacter crescentus.</title>
        <authorList>
            <person name="Badger J.H."/>
            <person name="Hoover T.R."/>
            <person name="Brun Y.V."/>
            <person name="Weiner R.M."/>
            <person name="Laub M.T."/>
            <person name="Alexandre G."/>
            <person name="Mrazek J."/>
            <person name="Ren Q."/>
            <person name="Paulsen I.T."/>
            <person name="Nelson K.E."/>
            <person name="Khouri H.M."/>
            <person name="Radune D."/>
            <person name="Sosa J."/>
            <person name="Dodson R.J."/>
            <person name="Sullivan S.A."/>
            <person name="Rosovitz M.J."/>
            <person name="Madupu R."/>
            <person name="Brinkac L.M."/>
            <person name="Durkin A.S."/>
            <person name="Daugherty S.C."/>
            <person name="Kothari S.P."/>
            <person name="Giglio M.G."/>
            <person name="Zhou L."/>
            <person name="Haft D.H."/>
            <person name="Selengut J.D."/>
            <person name="Davidsen T.M."/>
            <person name="Yang Q."/>
            <person name="Zafar N."/>
            <person name="Ward N.L."/>
        </authorList>
    </citation>
    <scope>NUCLEOTIDE SEQUENCE [LARGE SCALE GENOMIC DNA]</scope>
    <source>
        <strain evidence="14 15">ATCC 15444</strain>
    </source>
</reference>
<evidence type="ECO:0000256" key="1">
    <source>
        <dbReference type="ARBA" id="ARBA00001933"/>
    </source>
</evidence>
<dbReference type="KEGG" id="hne:HNE_2620"/>
<comment type="function">
    <text evidence="2">Catalyzes the removal of elemental sulfur atoms from cysteine to produce alanine. Seems to participate in the biosynthesis of the nitrogenase metalloclusters by providing the inorganic sulfur required for the Fe-S core formation.</text>
</comment>
<dbReference type="PIRSF" id="PIRSF005572">
    <property type="entry name" value="NifS"/>
    <property type="match status" value="1"/>
</dbReference>
<dbReference type="AlphaFoldDB" id="Q0BYY4"/>
<keyword evidence="7" id="KW-0479">Metal-binding</keyword>
<sequence>MQIFLQGAGLIERLYIREVMIYADYNATAPLRPEARAAMLAAYELGPVNPSSVHKAGRAARAVVEKARAEVGAAIGSRAEDIVFTSGGTESLALAIQGAVAGLDGAATLIVSAIEHEAASKAAAHAGVPVETAYILPTGQVDLDDLRVRLAAWDRGLKGTPILVLMLANNETGILQPVAEAAALIREAGGLTVCDAVQGLGKVAVNVALLGVDYLALSAHKVGGPQGTGALWHRAGAPLKAVLYGGGQERGLRSGTENVAGIAGFGAAMSQAVLDLSRYVSLGTHRDAMEARLKAEGGVIVIGEGSPRLAGVSNFARAGFRAETQVMALDLAGVCISAGSACSSGKVKRSLVLMAMGADDALAESAIRTSFGWNSRPEDFRHVADAWLEAARRTVLKESV</sequence>
<evidence type="ECO:0000259" key="13">
    <source>
        <dbReference type="Pfam" id="PF00266"/>
    </source>
</evidence>
<proteinExistence type="inferred from homology"/>
<evidence type="ECO:0000256" key="8">
    <source>
        <dbReference type="ARBA" id="ARBA00022898"/>
    </source>
</evidence>
<dbReference type="InterPro" id="IPR015424">
    <property type="entry name" value="PyrdxlP-dep_Trfase"/>
</dbReference>
<evidence type="ECO:0000256" key="3">
    <source>
        <dbReference type="ARBA" id="ARBA00006490"/>
    </source>
</evidence>
<keyword evidence="8" id="KW-0663">Pyridoxal phosphate</keyword>
<evidence type="ECO:0000256" key="10">
    <source>
        <dbReference type="ARBA" id="ARBA00023014"/>
    </source>
</evidence>
<dbReference type="InterPro" id="IPR015421">
    <property type="entry name" value="PyrdxlP-dep_Trfase_major"/>
</dbReference>
<feature type="domain" description="Aminotransferase class V" evidence="13">
    <location>
        <begin position="21"/>
        <end position="379"/>
    </location>
</feature>
<dbReference type="STRING" id="228405.HNE_2620"/>
<dbReference type="PROSITE" id="PS00595">
    <property type="entry name" value="AA_TRANSFER_CLASS_5"/>
    <property type="match status" value="1"/>
</dbReference>
<keyword evidence="6 14" id="KW-0808">Transferase</keyword>
<comment type="catalytic activity">
    <reaction evidence="11">
        <text>(sulfur carrier)-H + L-cysteine = (sulfur carrier)-SH + L-alanine</text>
        <dbReference type="Rhea" id="RHEA:43892"/>
        <dbReference type="Rhea" id="RHEA-COMP:14737"/>
        <dbReference type="Rhea" id="RHEA-COMP:14739"/>
        <dbReference type="ChEBI" id="CHEBI:29917"/>
        <dbReference type="ChEBI" id="CHEBI:35235"/>
        <dbReference type="ChEBI" id="CHEBI:57972"/>
        <dbReference type="ChEBI" id="CHEBI:64428"/>
        <dbReference type="EC" id="2.8.1.7"/>
    </reaction>
</comment>
<keyword evidence="9" id="KW-0408">Iron</keyword>
<dbReference type="Proteomes" id="UP000001959">
    <property type="component" value="Chromosome"/>
</dbReference>
<organism evidence="14 15">
    <name type="scientific">Hyphomonas neptunium (strain ATCC 15444)</name>
    <dbReference type="NCBI Taxonomy" id="228405"/>
    <lineage>
        <taxon>Bacteria</taxon>
        <taxon>Pseudomonadati</taxon>
        <taxon>Pseudomonadota</taxon>
        <taxon>Alphaproteobacteria</taxon>
        <taxon>Hyphomonadales</taxon>
        <taxon>Hyphomonadaceae</taxon>
        <taxon>Hyphomonas</taxon>
    </lineage>
</organism>
<evidence type="ECO:0000256" key="11">
    <source>
        <dbReference type="ARBA" id="ARBA00050776"/>
    </source>
</evidence>
<dbReference type="Gene3D" id="3.90.1150.10">
    <property type="entry name" value="Aspartate Aminotransferase, domain 1"/>
    <property type="match status" value="1"/>
</dbReference>
<evidence type="ECO:0000256" key="12">
    <source>
        <dbReference type="RuleBase" id="RU004504"/>
    </source>
</evidence>
<protein>
    <recommendedName>
        <fullName evidence="5">Cysteine desulfurase</fullName>
        <ecNumber evidence="4">2.8.1.7</ecNumber>
    </recommendedName>
</protein>
<dbReference type="InterPro" id="IPR020578">
    <property type="entry name" value="Aminotrans_V_PyrdxlP_BS"/>
</dbReference>
<dbReference type="GO" id="GO:0051536">
    <property type="term" value="F:iron-sulfur cluster binding"/>
    <property type="evidence" value="ECO:0007669"/>
    <property type="project" value="UniProtKB-KW"/>
</dbReference>
<keyword evidence="10" id="KW-0411">Iron-sulfur</keyword>
<dbReference type="InterPro" id="IPR000192">
    <property type="entry name" value="Aminotrans_V_dom"/>
</dbReference>
<evidence type="ECO:0000256" key="9">
    <source>
        <dbReference type="ARBA" id="ARBA00023004"/>
    </source>
</evidence>
<dbReference type="HOGENOM" id="CLU_003433_0_0_5"/>
<dbReference type="eggNOG" id="COG1104">
    <property type="taxonomic scope" value="Bacteria"/>
</dbReference>
<comment type="cofactor">
    <cofactor evidence="1 12">
        <name>pyridoxal 5'-phosphate</name>
        <dbReference type="ChEBI" id="CHEBI:597326"/>
    </cofactor>
</comment>
<comment type="similarity">
    <text evidence="3">Belongs to the class-V pyridoxal-phosphate-dependent aminotransferase family. NifS/IscS subfamily.</text>
</comment>
<keyword evidence="15" id="KW-1185">Reference proteome</keyword>
<accession>Q0BYY4</accession>
<evidence type="ECO:0000313" key="15">
    <source>
        <dbReference type="Proteomes" id="UP000001959"/>
    </source>
</evidence>
<gene>
    <name evidence="14" type="ordered locus">HNE_2620</name>
</gene>
<evidence type="ECO:0000256" key="6">
    <source>
        <dbReference type="ARBA" id="ARBA00022679"/>
    </source>
</evidence>
<dbReference type="InterPro" id="IPR015422">
    <property type="entry name" value="PyrdxlP-dep_Trfase_small"/>
</dbReference>
<dbReference type="GO" id="GO:0031071">
    <property type="term" value="F:cysteine desulfurase activity"/>
    <property type="evidence" value="ECO:0007669"/>
    <property type="project" value="UniProtKB-EC"/>
</dbReference>
<evidence type="ECO:0000313" key="14">
    <source>
        <dbReference type="EMBL" id="ABI75823.1"/>
    </source>
</evidence>
<evidence type="ECO:0000256" key="2">
    <source>
        <dbReference type="ARBA" id="ARBA00003120"/>
    </source>
</evidence>
<dbReference type="EMBL" id="CP000158">
    <property type="protein sequence ID" value="ABI75823.1"/>
    <property type="molecule type" value="Genomic_DNA"/>
</dbReference>
<dbReference type="GO" id="GO:0008483">
    <property type="term" value="F:transaminase activity"/>
    <property type="evidence" value="ECO:0007669"/>
    <property type="project" value="UniProtKB-KW"/>
</dbReference>
<dbReference type="Gene3D" id="3.40.640.10">
    <property type="entry name" value="Type I PLP-dependent aspartate aminotransferase-like (Major domain)"/>
    <property type="match status" value="1"/>
</dbReference>
<dbReference type="Gene3D" id="1.10.260.50">
    <property type="match status" value="1"/>
</dbReference>
<evidence type="ECO:0000256" key="4">
    <source>
        <dbReference type="ARBA" id="ARBA00012239"/>
    </source>
</evidence>